<accession>A0ABQ0BE02</accession>
<dbReference type="InterPro" id="IPR052024">
    <property type="entry name" value="Methanogen_methyltrans"/>
</dbReference>
<feature type="domain" description="Uroporphyrinogen decarboxylase (URO-D)" evidence="1">
    <location>
        <begin position="117"/>
        <end position="364"/>
    </location>
</feature>
<dbReference type="InterPro" id="IPR000257">
    <property type="entry name" value="Uroporphyrinogen_deCOase"/>
</dbReference>
<evidence type="ECO:0000259" key="1">
    <source>
        <dbReference type="Pfam" id="PF01208"/>
    </source>
</evidence>
<evidence type="ECO:0000313" key="3">
    <source>
        <dbReference type="Proteomes" id="UP001600943"/>
    </source>
</evidence>
<evidence type="ECO:0000313" key="2">
    <source>
        <dbReference type="EMBL" id="GAA6409692.1"/>
    </source>
</evidence>
<dbReference type="Gene3D" id="3.20.20.210">
    <property type="match status" value="1"/>
</dbReference>
<gene>
    <name evidence="2" type="ORF">K040078D81_38090</name>
</gene>
<sequence>MTLFIQSQGHFATQLEPSADPWDFDAAQKRIIDFQRKLGLDVHVRMLFFNSHDPVFAHWDLLNFQNETKDWKVKITKESAGSTAKYHHLISTPEGELSQIFCVNEERPGIFMFGSTEPPIKTPDDLKIAMKYEPEYSKETKQKMKESVASVREYLGDDGIISAWTNGGLFSNVAGLIDQTELYSLFLEDEGYYDDLMKFAKKRVFHYTDAVLDTGVDAICVRGNAAGGFIGNRCFEEYVLPYEREYIAYCQRNGTPVIYHNCGKAMELLPSYLKLGAMNMEPWSPSPLGDGNLDKVHKALHGEFSVTSGVDQVNVIQNGSIEDVRKTTLEIMEKGKKFDSFIMQNVDFLEFGTPIENVEEYAKTALENCSY</sequence>
<name>A0ABQ0BE02_9FIRM</name>
<proteinExistence type="predicted"/>
<protein>
    <recommendedName>
        <fullName evidence="1">Uroporphyrinogen decarboxylase (URO-D) domain-containing protein</fullName>
    </recommendedName>
</protein>
<keyword evidence="3" id="KW-1185">Reference proteome</keyword>
<organism evidence="2 3">
    <name type="scientific">Blautia hominis</name>
    <dbReference type="NCBI Taxonomy" id="2025493"/>
    <lineage>
        <taxon>Bacteria</taxon>
        <taxon>Bacillati</taxon>
        <taxon>Bacillota</taxon>
        <taxon>Clostridia</taxon>
        <taxon>Lachnospirales</taxon>
        <taxon>Lachnospiraceae</taxon>
        <taxon>Blautia</taxon>
    </lineage>
</organism>
<dbReference type="InterPro" id="IPR038071">
    <property type="entry name" value="UROD/MetE-like_sf"/>
</dbReference>
<dbReference type="Proteomes" id="UP001600943">
    <property type="component" value="Unassembled WGS sequence"/>
</dbReference>
<dbReference type="EMBL" id="BAABYW010000001">
    <property type="protein sequence ID" value="GAA6409692.1"/>
    <property type="molecule type" value="Genomic_DNA"/>
</dbReference>
<comment type="caution">
    <text evidence="2">The sequence shown here is derived from an EMBL/GenBank/DDBJ whole genome shotgun (WGS) entry which is preliminary data.</text>
</comment>
<dbReference type="PANTHER" id="PTHR47099">
    <property type="entry name" value="METHYLCOBAMIDE:COM METHYLTRANSFERASE MTBA"/>
    <property type="match status" value="1"/>
</dbReference>
<dbReference type="Pfam" id="PF01208">
    <property type="entry name" value="URO-D"/>
    <property type="match status" value="1"/>
</dbReference>
<dbReference type="SUPFAM" id="SSF51726">
    <property type="entry name" value="UROD/MetE-like"/>
    <property type="match status" value="1"/>
</dbReference>
<reference evidence="2 3" key="1">
    <citation type="submission" date="2024-04" db="EMBL/GenBank/DDBJ databases">
        <title>Defined microbial consortia suppress multidrug-resistant proinflammatory Enterobacteriaceae via ecological control.</title>
        <authorList>
            <person name="Furuichi M."/>
            <person name="Kawaguchi T."/>
            <person name="Pust M."/>
            <person name="Yasuma K."/>
            <person name="Plichta D."/>
            <person name="Hasegawa N."/>
            <person name="Ohya T."/>
            <person name="Bhattarai S."/>
            <person name="Sasajima S."/>
            <person name="Aoto Y."/>
            <person name="Tuganbaev T."/>
            <person name="Yaginuma M."/>
            <person name="Ueda M."/>
            <person name="Okahashi N."/>
            <person name="Amafuji K."/>
            <person name="Kiridooshi Y."/>
            <person name="Sugita K."/>
            <person name="Strazar M."/>
            <person name="Skelly A."/>
            <person name="Suda W."/>
            <person name="Hattori M."/>
            <person name="Nakamoto N."/>
            <person name="Caballero S."/>
            <person name="Norman J."/>
            <person name="Olle B."/>
            <person name="Tanoue T."/>
            <person name="Arita M."/>
            <person name="Bucci V."/>
            <person name="Atarashi K."/>
            <person name="Xavier R."/>
            <person name="Honda K."/>
        </authorList>
    </citation>
    <scope>NUCLEOTIDE SEQUENCE [LARGE SCALE GENOMIC DNA]</scope>
    <source>
        <strain evidence="3">k04-0078-D8-1</strain>
    </source>
</reference>
<dbReference type="RefSeq" id="WP_390407615.1">
    <property type="nucleotide sequence ID" value="NZ_BAABYW010000001.1"/>
</dbReference>
<dbReference type="PANTHER" id="PTHR47099:SF1">
    <property type="entry name" value="METHYLCOBAMIDE:COM METHYLTRANSFERASE MTBA"/>
    <property type="match status" value="1"/>
</dbReference>